<dbReference type="PANTHER" id="PTHR46019:SF4">
    <property type="entry name" value="BPI FOLD-CONTAINING FAMILY B MEMBER 4"/>
    <property type="match status" value="1"/>
</dbReference>
<dbReference type="Gene3D" id="3.15.20.10">
    <property type="entry name" value="Bactericidal permeability-increasing protein, domain 2"/>
    <property type="match status" value="1"/>
</dbReference>
<dbReference type="InterPro" id="IPR017943">
    <property type="entry name" value="Bactericidal_perm-incr_a/b_dom"/>
</dbReference>
<comment type="caution">
    <text evidence="3">The sequence shown here is derived from an EMBL/GenBank/DDBJ whole genome shotgun (WGS) entry which is preliminary data.</text>
</comment>
<dbReference type="EMBL" id="VYZH01000191">
    <property type="protein sequence ID" value="NWS38451.1"/>
    <property type="molecule type" value="Genomic_DNA"/>
</dbReference>
<dbReference type="GO" id="GO:0008289">
    <property type="term" value="F:lipid binding"/>
    <property type="evidence" value="ECO:0007669"/>
    <property type="project" value="InterPro"/>
</dbReference>
<feature type="chain" id="PRO_5029457807" evidence="1">
    <location>
        <begin position="22"/>
        <end position="477"/>
    </location>
</feature>
<feature type="non-terminal residue" evidence="3">
    <location>
        <position position="1"/>
    </location>
</feature>
<keyword evidence="1" id="KW-0732">Signal</keyword>
<evidence type="ECO:0000313" key="4">
    <source>
        <dbReference type="Proteomes" id="UP000562415"/>
    </source>
</evidence>
<evidence type="ECO:0000313" key="3">
    <source>
        <dbReference type="EMBL" id="NWS38451.1"/>
    </source>
</evidence>
<keyword evidence="4" id="KW-1185">Reference proteome</keyword>
<feature type="domain" description="Lipid-binding serum glycoprotein C-terminal" evidence="2">
    <location>
        <begin position="277"/>
        <end position="477"/>
    </location>
</feature>
<dbReference type="Pfam" id="PF02886">
    <property type="entry name" value="LBP_BPI_CETP_C"/>
    <property type="match status" value="1"/>
</dbReference>
<dbReference type="SMART" id="SM00329">
    <property type="entry name" value="BPI2"/>
    <property type="match status" value="1"/>
</dbReference>
<accession>A0A7K5F0J1</accession>
<sequence>PKMSLFWAVFLLCSLLTPSQGFRILPSVSQVDVDVLGKDGAVGGLLGGNGLLGGDGLLGGVLGQDGLLGGDGLLGEDGLLGGVLGQDVSPVPPRRLRILNNTLPRISLRALPGFGHQVDFNTQLLVDSSSTPGLPRCMQVEADVGALVQHKWAAPQSTQDCKTVDVNVTINLHHFISYFPVPSPKVPLLDQALKRLLGDVLREVGCNIVNTRLRVVSSLLGSRTPVLPLGALGDLPNFSIIGGDTLQLDLNLPAGDTEGAVGAPTTQGPPLTANLLLVTGRPPQLSLSQRALGVLLELAQEQGAFNRSITSSTVPNSISLSTSALLPLIPELAGVLPGSLPMELRVRVANEPVVAVRDGKATATLKASIYILSPALQSAQKLLFSLDADIVLSITPSVSDGKLQTSLALDSNHCSLLLILTCLFPLQVSLLAGWLKEVLTAAYLPAVNDALSVSVPLPKVPNISLRNTKVDITDVRI</sequence>
<dbReference type="PANTHER" id="PTHR46019">
    <property type="entry name" value="BPI FOLD-CONTAINING FAMILY B MEMBER 4-RELATED"/>
    <property type="match status" value="1"/>
</dbReference>
<dbReference type="Proteomes" id="UP000562415">
    <property type="component" value="Unassembled WGS sequence"/>
</dbReference>
<gene>
    <name evidence="3" type="primary">Bpifb3</name>
    <name evidence="3" type="ORF">PROATE_R13213</name>
</gene>
<evidence type="ECO:0000256" key="1">
    <source>
        <dbReference type="SAM" id="SignalP"/>
    </source>
</evidence>
<dbReference type="InterPro" id="IPR051660">
    <property type="entry name" value="BPI_fold-BPI/LBP"/>
</dbReference>
<proteinExistence type="predicted"/>
<organism evidence="3 4">
    <name type="scientific">Probosciger aterrimus</name>
    <name type="common">Palm cockatoo</name>
    <dbReference type="NCBI Taxonomy" id="141839"/>
    <lineage>
        <taxon>Eukaryota</taxon>
        <taxon>Metazoa</taxon>
        <taxon>Chordata</taxon>
        <taxon>Craniata</taxon>
        <taxon>Vertebrata</taxon>
        <taxon>Euteleostomi</taxon>
        <taxon>Archelosauria</taxon>
        <taxon>Archosauria</taxon>
        <taxon>Dinosauria</taxon>
        <taxon>Saurischia</taxon>
        <taxon>Theropoda</taxon>
        <taxon>Coelurosauria</taxon>
        <taxon>Aves</taxon>
        <taxon>Neognathae</taxon>
        <taxon>Neoaves</taxon>
        <taxon>Telluraves</taxon>
        <taxon>Australaves</taxon>
        <taxon>Psittaciformes</taxon>
        <taxon>Cacatuidae</taxon>
        <taxon>Probosciger</taxon>
    </lineage>
</organism>
<feature type="non-terminal residue" evidence="3">
    <location>
        <position position="477"/>
    </location>
</feature>
<feature type="signal peptide" evidence="1">
    <location>
        <begin position="1"/>
        <end position="21"/>
    </location>
</feature>
<evidence type="ECO:0000259" key="2">
    <source>
        <dbReference type="SMART" id="SM00329"/>
    </source>
</evidence>
<name>A0A7K5F0J1_PROAR</name>
<dbReference type="AlphaFoldDB" id="A0A7K5F0J1"/>
<dbReference type="OrthoDB" id="9905567at2759"/>
<dbReference type="SUPFAM" id="SSF55394">
    <property type="entry name" value="Bactericidal permeability-increasing protein, BPI"/>
    <property type="match status" value="1"/>
</dbReference>
<reference evidence="3 4" key="1">
    <citation type="submission" date="2019-09" db="EMBL/GenBank/DDBJ databases">
        <title>Bird 10,000 Genomes (B10K) Project - Family phase.</title>
        <authorList>
            <person name="Zhang G."/>
        </authorList>
    </citation>
    <scope>NUCLEOTIDE SEQUENCE [LARGE SCALE GENOMIC DNA]</scope>
    <source>
        <strain evidence="3">B10K-DU-017-47</strain>
    </source>
</reference>
<dbReference type="InterPro" id="IPR001124">
    <property type="entry name" value="Lipid-bd_serum_glycop_C"/>
</dbReference>
<protein>
    <submittedName>
        <fullName evidence="3">BPIB3 protein</fullName>
    </submittedName>
</protein>